<gene>
    <name evidence="1" type="ORF">GCM10017581_016280</name>
</gene>
<evidence type="ECO:0000313" key="2">
    <source>
        <dbReference type="Proteomes" id="UP001143480"/>
    </source>
</evidence>
<dbReference type="AlphaFoldDB" id="A0A9W6KE82"/>
<dbReference type="EMBL" id="BSFP01000005">
    <property type="protein sequence ID" value="GLK99887.1"/>
    <property type="molecule type" value="Genomic_DNA"/>
</dbReference>
<organism evidence="1 2">
    <name type="scientific">Dactylosporangium matsuzakiense</name>
    <dbReference type="NCBI Taxonomy" id="53360"/>
    <lineage>
        <taxon>Bacteria</taxon>
        <taxon>Bacillati</taxon>
        <taxon>Actinomycetota</taxon>
        <taxon>Actinomycetes</taxon>
        <taxon>Micromonosporales</taxon>
        <taxon>Micromonosporaceae</taxon>
        <taxon>Dactylosporangium</taxon>
    </lineage>
</organism>
<keyword evidence="2" id="KW-1185">Reference proteome</keyword>
<proteinExistence type="predicted"/>
<comment type="caution">
    <text evidence="1">The sequence shown here is derived from an EMBL/GenBank/DDBJ whole genome shotgun (WGS) entry which is preliminary data.</text>
</comment>
<evidence type="ECO:0000313" key="1">
    <source>
        <dbReference type="EMBL" id="GLK99887.1"/>
    </source>
</evidence>
<reference evidence="1" key="1">
    <citation type="journal article" date="2014" name="Int. J. Syst. Evol. Microbiol.">
        <title>Complete genome sequence of Corynebacterium casei LMG S-19264T (=DSM 44701T), isolated from a smear-ripened cheese.</title>
        <authorList>
            <consortium name="US DOE Joint Genome Institute (JGI-PGF)"/>
            <person name="Walter F."/>
            <person name="Albersmeier A."/>
            <person name="Kalinowski J."/>
            <person name="Ruckert C."/>
        </authorList>
    </citation>
    <scope>NUCLEOTIDE SEQUENCE</scope>
    <source>
        <strain evidence="1">VKM Ac-1321</strain>
    </source>
</reference>
<reference evidence="1" key="2">
    <citation type="submission" date="2023-01" db="EMBL/GenBank/DDBJ databases">
        <authorList>
            <person name="Sun Q."/>
            <person name="Evtushenko L."/>
        </authorList>
    </citation>
    <scope>NUCLEOTIDE SEQUENCE</scope>
    <source>
        <strain evidence="1">VKM Ac-1321</strain>
    </source>
</reference>
<sequence>MIVAVDSQTAEVSCDRCGDTFNATGADRGALWDRAQAIGWQTERLGGMWWHRCPGCAGRFAGGPRPS</sequence>
<accession>A0A9W6KE82</accession>
<dbReference type="Proteomes" id="UP001143480">
    <property type="component" value="Unassembled WGS sequence"/>
</dbReference>
<name>A0A9W6KE82_9ACTN</name>
<protein>
    <submittedName>
        <fullName evidence="1">Uncharacterized protein</fullName>
    </submittedName>
</protein>